<keyword evidence="3" id="KW-0597">Phosphoprotein</keyword>
<keyword evidence="6" id="KW-0812">Transmembrane</keyword>
<keyword evidence="9" id="KW-1185">Reference proteome</keyword>
<feature type="transmembrane region" description="Helical" evidence="6">
    <location>
        <begin position="181"/>
        <end position="201"/>
    </location>
</feature>
<dbReference type="CDD" id="cd00130">
    <property type="entry name" value="PAS"/>
    <property type="match status" value="1"/>
</dbReference>
<evidence type="ECO:0000256" key="4">
    <source>
        <dbReference type="ARBA" id="ARBA00022679"/>
    </source>
</evidence>
<dbReference type="InterPro" id="IPR052162">
    <property type="entry name" value="Sensor_kinase/Photoreceptor"/>
</dbReference>
<gene>
    <name evidence="8" type="ORF">AAGV33_05750</name>
</gene>
<dbReference type="CDD" id="cd19410">
    <property type="entry name" value="HK9-like_sensor"/>
    <property type="match status" value="1"/>
</dbReference>
<dbReference type="InterPro" id="IPR003594">
    <property type="entry name" value="HATPase_dom"/>
</dbReference>
<proteinExistence type="predicted"/>
<evidence type="ECO:0000256" key="6">
    <source>
        <dbReference type="SAM" id="Phobius"/>
    </source>
</evidence>
<reference evidence="8 9" key="1">
    <citation type="submission" date="2024-04" db="EMBL/GenBank/DDBJ databases">
        <title>New Clade of Flavobacterium.</title>
        <authorList>
            <person name="Matos L."/>
            <person name="Proenca D.N."/>
            <person name="Fransisco R.M."/>
            <person name="Chung A.P."/>
            <person name="Maccario L."/>
            <person name="Sorensen S.J."/>
            <person name="Morais P.V."/>
        </authorList>
    </citation>
    <scope>NUCLEOTIDE SEQUENCE [LARGE SCALE GENOMIC DNA]</scope>
    <source>
        <strain evidence="8 9">FBOR7N2.3</strain>
    </source>
</reference>
<dbReference type="PANTHER" id="PTHR43304">
    <property type="entry name" value="PHYTOCHROME-LIKE PROTEIN CPH1"/>
    <property type="match status" value="1"/>
</dbReference>
<comment type="caution">
    <text evidence="8">The sequence shown here is derived from an EMBL/GenBank/DDBJ whole genome shotgun (WGS) entry which is preliminary data.</text>
</comment>
<feature type="transmembrane region" description="Helical" evidence="6">
    <location>
        <begin position="12"/>
        <end position="32"/>
    </location>
</feature>
<comment type="catalytic activity">
    <reaction evidence="1">
        <text>ATP + protein L-histidine = ADP + protein N-phospho-L-histidine.</text>
        <dbReference type="EC" id="2.7.13.3"/>
    </reaction>
</comment>
<dbReference type="SUPFAM" id="SSF55874">
    <property type="entry name" value="ATPase domain of HSP90 chaperone/DNA topoisomerase II/histidine kinase"/>
    <property type="match status" value="1"/>
</dbReference>
<protein>
    <recommendedName>
        <fullName evidence="2">histidine kinase</fullName>
        <ecNumber evidence="2">2.7.13.3</ecNumber>
    </recommendedName>
</protein>
<dbReference type="Pfam" id="PF05227">
    <property type="entry name" value="CHASE3"/>
    <property type="match status" value="1"/>
</dbReference>
<dbReference type="Pfam" id="PF08447">
    <property type="entry name" value="PAS_3"/>
    <property type="match status" value="1"/>
</dbReference>
<dbReference type="InterPro" id="IPR000014">
    <property type="entry name" value="PAS"/>
</dbReference>
<organism evidence="8 9">
    <name type="scientific">Flavobacterium magnesitis</name>
    <dbReference type="NCBI Taxonomy" id="3138077"/>
    <lineage>
        <taxon>Bacteria</taxon>
        <taxon>Pseudomonadati</taxon>
        <taxon>Bacteroidota</taxon>
        <taxon>Flavobacteriia</taxon>
        <taxon>Flavobacteriales</taxon>
        <taxon>Flavobacteriaceae</taxon>
        <taxon>Flavobacterium</taxon>
    </lineage>
</organism>
<evidence type="ECO:0000313" key="8">
    <source>
        <dbReference type="EMBL" id="MFA9193903.1"/>
    </source>
</evidence>
<evidence type="ECO:0000256" key="1">
    <source>
        <dbReference type="ARBA" id="ARBA00000085"/>
    </source>
</evidence>
<evidence type="ECO:0000259" key="7">
    <source>
        <dbReference type="PROSITE" id="PS50109"/>
    </source>
</evidence>
<dbReference type="EMBL" id="JBCFQK010000005">
    <property type="protein sequence ID" value="MFA9193903.1"/>
    <property type="molecule type" value="Genomic_DNA"/>
</dbReference>
<keyword evidence="6" id="KW-0472">Membrane</keyword>
<evidence type="ECO:0000256" key="5">
    <source>
        <dbReference type="ARBA" id="ARBA00022777"/>
    </source>
</evidence>
<dbReference type="Proteomes" id="UP001574170">
    <property type="component" value="Unassembled WGS sequence"/>
</dbReference>
<dbReference type="SUPFAM" id="SSF47384">
    <property type="entry name" value="Homodimeric domain of signal transducing histidine kinase"/>
    <property type="match status" value="1"/>
</dbReference>
<dbReference type="InterPro" id="IPR035965">
    <property type="entry name" value="PAS-like_dom_sf"/>
</dbReference>
<dbReference type="PRINTS" id="PR00344">
    <property type="entry name" value="BCTRLSENSOR"/>
</dbReference>
<dbReference type="RefSeq" id="WP_373391001.1">
    <property type="nucleotide sequence ID" value="NZ_JBCFQJ010000006.1"/>
</dbReference>
<dbReference type="InterPro" id="IPR036890">
    <property type="entry name" value="HATPase_C_sf"/>
</dbReference>
<keyword evidence="5" id="KW-0418">Kinase</keyword>
<dbReference type="Gene3D" id="3.30.450.20">
    <property type="entry name" value="PAS domain"/>
    <property type="match status" value="1"/>
</dbReference>
<dbReference type="InterPro" id="IPR013655">
    <property type="entry name" value="PAS_fold_3"/>
</dbReference>
<dbReference type="InterPro" id="IPR004358">
    <property type="entry name" value="Sig_transdc_His_kin-like_C"/>
</dbReference>
<sequence length="590" mass="68951">MLKTQLFSSINFIRAVFLIAFFILIFLASVTYRHIKELDKITDSIIKTYEISIELGQLISHIKDAETGHRGYIITNDSLYLEPFTSARRKINHSFQSLNNLINGDSIKEQKLHRIYDLVDKRFSYFKNNFSNKEEFNRDFRDGKIVMDVLRNEINTMLSTENKLLNLKGKLYKYNNSNTPLIIFSTFLISILILGLGYLQIIKNYKDLMNQNIRLRIFDESSKQAEILGKYGSWLFNIEDKTFNYSDNKFRLLGSEPQSYLPTFENLLDNIHPEDKEILADAFEQMEKDESFPLIRYRIIKKDTLEIRHFRTTAKIFIDRLENKNIIGTTQDITEDYNKTQLIKLRNNELEQNNKELTEFNHVASHDLQEPLRKIQTFISRIEDREKETLSATTKGYFEKIQEASNRMRILIDDLLQYSRTNRSEKKFEITDLNTVANNAIIELSENIAEKKAQINFENLHKVDGISFQLEQLFINIISNSLKYSKPDEPTVVTITTKKVKSSKYPKLKDNSKREYIKITFKDNGLGFEQKYAEKIFLLFNRLHAKNEFPGTGVGLAICKKIVENHKGCIFAKGKPNEGATFEVYLPILN</sequence>
<dbReference type="Pfam" id="PF02518">
    <property type="entry name" value="HATPase_c"/>
    <property type="match status" value="1"/>
</dbReference>
<evidence type="ECO:0000256" key="3">
    <source>
        <dbReference type="ARBA" id="ARBA00022553"/>
    </source>
</evidence>
<name>A0ABV4TIJ2_9FLAO</name>
<dbReference type="PROSITE" id="PS50109">
    <property type="entry name" value="HIS_KIN"/>
    <property type="match status" value="1"/>
</dbReference>
<dbReference type="Gene3D" id="3.30.565.10">
    <property type="entry name" value="Histidine kinase-like ATPase, C-terminal domain"/>
    <property type="match status" value="1"/>
</dbReference>
<dbReference type="InterPro" id="IPR007891">
    <property type="entry name" value="CHASE3"/>
</dbReference>
<dbReference type="InterPro" id="IPR003661">
    <property type="entry name" value="HisK_dim/P_dom"/>
</dbReference>
<evidence type="ECO:0000256" key="2">
    <source>
        <dbReference type="ARBA" id="ARBA00012438"/>
    </source>
</evidence>
<dbReference type="PANTHER" id="PTHR43304:SF1">
    <property type="entry name" value="PAC DOMAIN-CONTAINING PROTEIN"/>
    <property type="match status" value="1"/>
</dbReference>
<dbReference type="SMART" id="SM00388">
    <property type="entry name" value="HisKA"/>
    <property type="match status" value="1"/>
</dbReference>
<feature type="domain" description="Histidine kinase" evidence="7">
    <location>
        <begin position="363"/>
        <end position="590"/>
    </location>
</feature>
<dbReference type="Gene3D" id="1.10.287.130">
    <property type="match status" value="1"/>
</dbReference>
<dbReference type="CDD" id="cd00082">
    <property type="entry name" value="HisKA"/>
    <property type="match status" value="1"/>
</dbReference>
<dbReference type="Pfam" id="PF00512">
    <property type="entry name" value="HisKA"/>
    <property type="match status" value="1"/>
</dbReference>
<dbReference type="SMART" id="SM00387">
    <property type="entry name" value="HATPase_c"/>
    <property type="match status" value="1"/>
</dbReference>
<keyword evidence="4" id="KW-0808">Transferase</keyword>
<dbReference type="SUPFAM" id="SSF55785">
    <property type="entry name" value="PYP-like sensor domain (PAS domain)"/>
    <property type="match status" value="1"/>
</dbReference>
<dbReference type="InterPro" id="IPR036097">
    <property type="entry name" value="HisK_dim/P_sf"/>
</dbReference>
<evidence type="ECO:0000313" key="9">
    <source>
        <dbReference type="Proteomes" id="UP001574170"/>
    </source>
</evidence>
<dbReference type="EC" id="2.7.13.3" evidence="2"/>
<dbReference type="InterPro" id="IPR005467">
    <property type="entry name" value="His_kinase_dom"/>
</dbReference>
<accession>A0ABV4TIJ2</accession>
<keyword evidence="6" id="KW-1133">Transmembrane helix</keyword>